<name>A0A941IMT8_9ACTN</name>
<dbReference type="RefSeq" id="WP_212520001.1">
    <property type="nucleotide sequence ID" value="NZ_JAGSOH010000068.1"/>
</dbReference>
<protein>
    <submittedName>
        <fullName evidence="1">Uncharacterized protein</fullName>
    </submittedName>
</protein>
<evidence type="ECO:0000313" key="1">
    <source>
        <dbReference type="EMBL" id="MBR7828866.1"/>
    </source>
</evidence>
<dbReference type="AlphaFoldDB" id="A0A941IMT8"/>
<comment type="caution">
    <text evidence="1">The sequence shown here is derived from an EMBL/GenBank/DDBJ whole genome shotgun (WGS) entry which is preliminary data.</text>
</comment>
<evidence type="ECO:0000313" key="2">
    <source>
        <dbReference type="Proteomes" id="UP000676325"/>
    </source>
</evidence>
<accession>A0A941IMT8</accession>
<gene>
    <name evidence="1" type="ORF">KDK95_21330</name>
</gene>
<proteinExistence type="predicted"/>
<sequence length="82" mass="8994">MLTWRREERIGGVHRIAIPLPDLGPAHVEVLFAGDAADPRPAWDVQDGVLEMDLGKLDSVLVRLSRRVDVSGAVPAQYRPVA</sequence>
<dbReference type="Proteomes" id="UP000676325">
    <property type="component" value="Unassembled WGS sequence"/>
</dbReference>
<organism evidence="1 2">
    <name type="scientific">Actinospica acidithermotolerans</name>
    <dbReference type="NCBI Taxonomy" id="2828514"/>
    <lineage>
        <taxon>Bacteria</taxon>
        <taxon>Bacillati</taxon>
        <taxon>Actinomycetota</taxon>
        <taxon>Actinomycetes</taxon>
        <taxon>Catenulisporales</taxon>
        <taxon>Actinospicaceae</taxon>
        <taxon>Actinospica</taxon>
    </lineage>
</organism>
<keyword evidence="2" id="KW-1185">Reference proteome</keyword>
<dbReference type="EMBL" id="JAGSOH010000068">
    <property type="protein sequence ID" value="MBR7828866.1"/>
    <property type="molecule type" value="Genomic_DNA"/>
</dbReference>
<reference evidence="1" key="1">
    <citation type="submission" date="2021-04" db="EMBL/GenBank/DDBJ databases">
        <title>Genome based classification of Actinospica acidithermotolerans sp. nov., an actinobacterium isolated from an Indonesian hot spring.</title>
        <authorList>
            <person name="Kusuma A.B."/>
            <person name="Putra K.E."/>
            <person name="Nafisah S."/>
            <person name="Loh J."/>
            <person name="Nouioui I."/>
            <person name="Goodfellow M."/>
        </authorList>
    </citation>
    <scope>NUCLEOTIDE SEQUENCE</scope>
    <source>
        <strain evidence="1">MGRD01-02</strain>
    </source>
</reference>